<protein>
    <submittedName>
        <fullName evidence="1">Uncharacterized protein</fullName>
    </submittedName>
</protein>
<proteinExistence type="predicted"/>
<reference evidence="1" key="1">
    <citation type="submission" date="2024-06" db="EMBL/GenBank/DDBJ databases">
        <authorList>
            <person name="Liu X."/>
            <person name="Lenzi L."/>
            <person name="Haldenby T S."/>
            <person name="Uol C."/>
        </authorList>
    </citation>
    <scope>NUCLEOTIDE SEQUENCE</scope>
</reference>
<dbReference type="Proteomes" id="UP001497525">
    <property type="component" value="Unassembled WGS sequence"/>
</dbReference>
<evidence type="ECO:0000313" key="2">
    <source>
        <dbReference type="Proteomes" id="UP001497525"/>
    </source>
</evidence>
<sequence>MAAYVPIRLESTLLIHPNDSVHCNFHTSTHLSRSPVSVCSSLFPRIPYIIDNQVPLASCRLPFLFWAIVLSPRVNRNFPLALLMSTVFSNCMAQYFFTNLWTMRI</sequence>
<organism evidence="1 2">
    <name type="scientific">Calicophoron daubneyi</name>
    <name type="common">Rumen fluke</name>
    <name type="synonym">Paramphistomum daubneyi</name>
    <dbReference type="NCBI Taxonomy" id="300641"/>
    <lineage>
        <taxon>Eukaryota</taxon>
        <taxon>Metazoa</taxon>
        <taxon>Spiralia</taxon>
        <taxon>Lophotrochozoa</taxon>
        <taxon>Platyhelminthes</taxon>
        <taxon>Trematoda</taxon>
        <taxon>Digenea</taxon>
        <taxon>Plagiorchiida</taxon>
        <taxon>Pronocephalata</taxon>
        <taxon>Paramphistomoidea</taxon>
        <taxon>Paramphistomidae</taxon>
        <taxon>Calicophoron</taxon>
    </lineage>
</organism>
<evidence type="ECO:0000313" key="1">
    <source>
        <dbReference type="EMBL" id="CAL5138594.1"/>
    </source>
</evidence>
<dbReference type="AlphaFoldDB" id="A0AAV2TNS7"/>
<dbReference type="EMBL" id="CAXLJL010000501">
    <property type="protein sequence ID" value="CAL5138594.1"/>
    <property type="molecule type" value="Genomic_DNA"/>
</dbReference>
<comment type="caution">
    <text evidence="1">The sequence shown here is derived from an EMBL/GenBank/DDBJ whole genome shotgun (WGS) entry which is preliminary data.</text>
</comment>
<name>A0AAV2TNS7_CALDB</name>
<accession>A0AAV2TNS7</accession>
<gene>
    <name evidence="1" type="ORF">CDAUBV1_LOCUS13417</name>
</gene>